<reference evidence="1" key="2">
    <citation type="journal article" date="2015" name="Data Brief">
        <title>Shoot transcriptome of the giant reed, Arundo donax.</title>
        <authorList>
            <person name="Barrero R.A."/>
            <person name="Guerrero F.D."/>
            <person name="Moolhuijzen P."/>
            <person name="Goolsby J.A."/>
            <person name="Tidwell J."/>
            <person name="Bellgard S.E."/>
            <person name="Bellgard M.I."/>
        </authorList>
    </citation>
    <scope>NUCLEOTIDE SEQUENCE</scope>
    <source>
        <tissue evidence="1">Shoot tissue taken approximately 20 cm above the soil surface</tissue>
    </source>
</reference>
<accession>A0A0A9A8H0</accession>
<evidence type="ECO:0000313" key="1">
    <source>
        <dbReference type="EMBL" id="JAD45290.1"/>
    </source>
</evidence>
<dbReference type="AlphaFoldDB" id="A0A0A9A8H0"/>
<organism evidence="1">
    <name type="scientific">Arundo donax</name>
    <name type="common">Giant reed</name>
    <name type="synonym">Donax arundinaceus</name>
    <dbReference type="NCBI Taxonomy" id="35708"/>
    <lineage>
        <taxon>Eukaryota</taxon>
        <taxon>Viridiplantae</taxon>
        <taxon>Streptophyta</taxon>
        <taxon>Embryophyta</taxon>
        <taxon>Tracheophyta</taxon>
        <taxon>Spermatophyta</taxon>
        <taxon>Magnoliopsida</taxon>
        <taxon>Liliopsida</taxon>
        <taxon>Poales</taxon>
        <taxon>Poaceae</taxon>
        <taxon>PACMAD clade</taxon>
        <taxon>Arundinoideae</taxon>
        <taxon>Arundineae</taxon>
        <taxon>Arundo</taxon>
    </lineage>
</organism>
<reference evidence="1" key="1">
    <citation type="submission" date="2014-09" db="EMBL/GenBank/DDBJ databases">
        <authorList>
            <person name="Magalhaes I.L.F."/>
            <person name="Oliveira U."/>
            <person name="Santos F.R."/>
            <person name="Vidigal T.H.D.A."/>
            <person name="Brescovit A.D."/>
            <person name="Santos A.J."/>
        </authorList>
    </citation>
    <scope>NUCLEOTIDE SEQUENCE</scope>
    <source>
        <tissue evidence="1">Shoot tissue taken approximately 20 cm above the soil surface</tissue>
    </source>
</reference>
<dbReference type="EMBL" id="GBRH01252605">
    <property type="protein sequence ID" value="JAD45290.1"/>
    <property type="molecule type" value="Transcribed_RNA"/>
</dbReference>
<protein>
    <submittedName>
        <fullName evidence="1">Uncharacterized protein</fullName>
    </submittedName>
</protein>
<sequence>MAATKVAPTPPKLLFVSPTSNFDSTAIYFCSLSPR</sequence>
<name>A0A0A9A8H0_ARUDO</name>
<proteinExistence type="predicted"/>